<dbReference type="PANTHER" id="PTHR21228">
    <property type="entry name" value="FAST LEU-RICH DOMAIN-CONTAINING"/>
    <property type="match status" value="1"/>
</dbReference>
<dbReference type="EMBL" id="CAMXCT030002891">
    <property type="protein sequence ID" value="CAL4788450.1"/>
    <property type="molecule type" value="Genomic_DNA"/>
</dbReference>
<keyword evidence="5" id="KW-1185">Reference proteome</keyword>
<protein>
    <submittedName>
        <fullName evidence="4">Pseudouridine synthase RsuA/RluA-like domain-containing protein</fullName>
    </submittedName>
</protein>
<dbReference type="GO" id="GO:0003723">
    <property type="term" value="F:RNA binding"/>
    <property type="evidence" value="ECO:0007669"/>
    <property type="project" value="TreeGrafter"/>
</dbReference>
<comment type="caution">
    <text evidence="2">The sequence shown here is derived from an EMBL/GenBank/DDBJ whole genome shotgun (WGS) entry which is preliminary data.</text>
</comment>
<dbReference type="GO" id="GO:0044528">
    <property type="term" value="P:regulation of mitochondrial mRNA stability"/>
    <property type="evidence" value="ECO:0007669"/>
    <property type="project" value="TreeGrafter"/>
</dbReference>
<name>A0A9P1D296_9DINO</name>
<organism evidence="2">
    <name type="scientific">Cladocopium goreaui</name>
    <dbReference type="NCBI Taxonomy" id="2562237"/>
    <lineage>
        <taxon>Eukaryota</taxon>
        <taxon>Sar</taxon>
        <taxon>Alveolata</taxon>
        <taxon>Dinophyceae</taxon>
        <taxon>Suessiales</taxon>
        <taxon>Symbiodiniaceae</taxon>
        <taxon>Cladocopium</taxon>
    </lineage>
</organism>
<feature type="domain" description="RNA-editing substrate-binding complex 8 protein HEAT repeats" evidence="1">
    <location>
        <begin position="136"/>
        <end position="487"/>
    </location>
</feature>
<dbReference type="GO" id="GO:0000963">
    <property type="term" value="P:mitochondrial RNA processing"/>
    <property type="evidence" value="ECO:0007669"/>
    <property type="project" value="TreeGrafter"/>
</dbReference>
<evidence type="ECO:0000313" key="4">
    <source>
        <dbReference type="EMBL" id="CAL4788450.1"/>
    </source>
</evidence>
<evidence type="ECO:0000259" key="1">
    <source>
        <dbReference type="Pfam" id="PF26172"/>
    </source>
</evidence>
<evidence type="ECO:0000313" key="5">
    <source>
        <dbReference type="Proteomes" id="UP001152797"/>
    </source>
</evidence>
<dbReference type="GO" id="GO:0005759">
    <property type="term" value="C:mitochondrial matrix"/>
    <property type="evidence" value="ECO:0007669"/>
    <property type="project" value="TreeGrafter"/>
</dbReference>
<dbReference type="InterPro" id="IPR050870">
    <property type="entry name" value="FAST_kinase"/>
</dbReference>
<evidence type="ECO:0000313" key="3">
    <source>
        <dbReference type="EMBL" id="CAL1154513.1"/>
    </source>
</evidence>
<reference evidence="2" key="1">
    <citation type="submission" date="2022-10" db="EMBL/GenBank/DDBJ databases">
        <authorList>
            <person name="Chen Y."/>
            <person name="Dougan E. K."/>
            <person name="Chan C."/>
            <person name="Rhodes N."/>
            <person name="Thang M."/>
        </authorList>
    </citation>
    <scope>NUCLEOTIDE SEQUENCE</scope>
</reference>
<proteinExistence type="predicted"/>
<sequence>MAARRCAKVAKLVKLAAAEPAASGHAGLQPSVQRCLGRLQQLQGGDVVDLTRSLARLRWRDGAIWKEIGSTVTQKVEEMKMAELVQIAGAFSQATQPDAEMLKAMMGRVKADPSSLRCWSSADFIFSLQRAGVKPDKQLLKAAADAMVKDLDALKKTKTFYIMGFVDVSLKAGFFHQGILSLLSEVMVDRLESLRPHDLSKIALTWGQTSCKDDALVKSLCTAIRSNLPSFPKNRISYTVHGLSMLDCTDKSLLVDLVSAWATTGPEESIDVVHIICGLARLGALDASLCDQIAACSLQSVPHLNARSIARILWACSQSGCTHVEFLESLGRAASQKTAEFSAMDFCDISYAGAKLSLAPILGSCIPEAIVERVSDFTSTQLACMMYTVSRLSDNPGKYLAVLERAILPHVSTLTPLDLRMICLAWAKARTSDRNLMDALASQATEVIDSLDPSTINSIAWAYSEVKVTNLDLFKLLGVRCAATVTSFPNRELAYIAFAFVRAGIHHELPLTSIASEALNRVAKMHPVPCARLARAFIQADLESPEAIEFLESLASIARENVWTGLILRPQLERTDFQKQCAQTVQEFLPSILVNQSHQMGPLLSLVLPQCDGSHLNLELDPLDLQLSRLDRAVRTRRDEFLEDLGVQVLRLKVRDQDDLRYHLLQIFGHPADPSVDDSPAEPQALEVGPLDEEAVAMCGHVWSEMAMAEKDFLGRTAADLNADSCTADVWKPWRSACVQGLAGVLAAGSNYEHVAKLVKSAAAAPAASGHASLQPSVQRCLGRLPQLQGSDVVDLTRSLARLRWKDEATWKDIGSAVTQKVEELKVAELVKVAGSFSVASQPNPEMLKVVVGRLKADPSSLHSWSWANFILSLQRAAVKPDKQLLKAAADAILKDKDSLKRLKTPYIMGFVDASFCAGFSHDAMFRLLSVIMVEHMERLSPYELTKVALTWGRATCKDDVLLKSLCQAIHHNLPSIPKNRISYTIHSLSLLDCKDERLLVDLASAWATTGPDESIQVLHVIFGLARLRALDPVLCDRIAACSLQFVPNFEARAIATILWACSQSGCTHVEFLESLGEAARRKAAEFSAAELCNVSCAGATLSLAPILESCIPAAVVERVSEFDGFSLPVTMHAVTRLSNNPGKYLPVLELAALPLVPTLRPPDLKYIAMAWAEADAFDSKLMDAVASRAIQLIDSLDPSTVNHMVRALSKLRIADVHLFKALGVQCASTVSSFPTRELGHISLAFVNAGIHHELPLTSIASEALNRVAKMHPVPGTRLARAFIQADLESPEAIEFLESLASIARENGWTSLIPRPQLERTDFQKQCAQTTQEFLPSILVNQSHQMGPLLSLVLPHCDGSHLNLELDPLDLQLSRLDRAVRTRRDQFLEDLGVQVLRLKVRDQDDLRYHLLQIFGHPADPTVYDSPAEPPASEVGPLDEGAVAMCGHVWNEMESGRVQHESLL</sequence>
<dbReference type="Pfam" id="PF26172">
    <property type="entry name" value="RESC8"/>
    <property type="match status" value="1"/>
</dbReference>
<reference evidence="3" key="2">
    <citation type="submission" date="2024-04" db="EMBL/GenBank/DDBJ databases">
        <authorList>
            <person name="Chen Y."/>
            <person name="Shah S."/>
            <person name="Dougan E. K."/>
            <person name="Thang M."/>
            <person name="Chan C."/>
        </authorList>
    </citation>
    <scope>NUCLEOTIDE SEQUENCE [LARGE SCALE GENOMIC DNA]</scope>
</reference>
<accession>A0A9P1D296</accession>
<evidence type="ECO:0000313" key="2">
    <source>
        <dbReference type="EMBL" id="CAI4001138.1"/>
    </source>
</evidence>
<dbReference type="PANTHER" id="PTHR21228:SF40">
    <property type="entry name" value="LD45607P"/>
    <property type="match status" value="1"/>
</dbReference>
<dbReference type="EMBL" id="CAMXCT020002891">
    <property type="protein sequence ID" value="CAL1154513.1"/>
    <property type="molecule type" value="Genomic_DNA"/>
</dbReference>
<dbReference type="Proteomes" id="UP001152797">
    <property type="component" value="Unassembled WGS sequence"/>
</dbReference>
<dbReference type="GO" id="GO:0035770">
    <property type="term" value="C:ribonucleoprotein granule"/>
    <property type="evidence" value="ECO:0007669"/>
    <property type="project" value="TreeGrafter"/>
</dbReference>
<dbReference type="EMBL" id="CAMXCT010002891">
    <property type="protein sequence ID" value="CAI4001138.1"/>
    <property type="molecule type" value="Genomic_DNA"/>
</dbReference>
<gene>
    <name evidence="2" type="ORF">C1SCF055_LOCUS27211</name>
</gene>
<dbReference type="InterPro" id="IPR058977">
    <property type="entry name" value="RESC8_HEAT"/>
</dbReference>